<feature type="region of interest" description="Disordered" evidence="1">
    <location>
        <begin position="58"/>
        <end position="83"/>
    </location>
</feature>
<name>A0A6J4TMN7_9SPHN</name>
<evidence type="ECO:0000313" key="2">
    <source>
        <dbReference type="EMBL" id="CAA9526514.1"/>
    </source>
</evidence>
<dbReference type="AlphaFoldDB" id="A0A6J4TMN7"/>
<organism evidence="2">
    <name type="scientific">uncultured Sphingomonas sp</name>
    <dbReference type="NCBI Taxonomy" id="158754"/>
    <lineage>
        <taxon>Bacteria</taxon>
        <taxon>Pseudomonadati</taxon>
        <taxon>Pseudomonadota</taxon>
        <taxon>Alphaproteobacteria</taxon>
        <taxon>Sphingomonadales</taxon>
        <taxon>Sphingomonadaceae</taxon>
        <taxon>Sphingomonas</taxon>
        <taxon>environmental samples</taxon>
    </lineage>
</organism>
<reference evidence="2" key="1">
    <citation type="submission" date="2020-02" db="EMBL/GenBank/DDBJ databases">
        <authorList>
            <person name="Meier V. D."/>
        </authorList>
    </citation>
    <scope>NUCLEOTIDE SEQUENCE</scope>
    <source>
        <strain evidence="2">AVDCRST_MAG62</strain>
    </source>
</reference>
<accession>A0A6J4TMN7</accession>
<dbReference type="EMBL" id="CADCWB010000184">
    <property type="protein sequence ID" value="CAA9526514.1"/>
    <property type="molecule type" value="Genomic_DNA"/>
</dbReference>
<proteinExistence type="predicted"/>
<sequence length="213" mass="22581">MPPRPPAVASGAGPVALGIDAGHVRSVRSYRVRSFEVFVAQVSGAEGKQVVFGSVPARHAHPARSPDSQGLAGRHARRSPGHVPPCRWDRACPLVPWHGQGQRALDPVGERDAAGLDRAAEIASPAAAAAGRLAALLRSLGTYVLGHSGLIIGYAAARRSDKPISTATTEGTVQWQLHRRMGANQQMRWSPRRAHLMLKARTAVENGVGARIC</sequence>
<protein>
    <submittedName>
        <fullName evidence="2">Uncharacterized protein</fullName>
    </submittedName>
</protein>
<gene>
    <name evidence="2" type="ORF">AVDCRST_MAG62-1501</name>
</gene>
<evidence type="ECO:0000256" key="1">
    <source>
        <dbReference type="SAM" id="MobiDB-lite"/>
    </source>
</evidence>